<dbReference type="GO" id="GO:0046872">
    <property type="term" value="F:metal ion binding"/>
    <property type="evidence" value="ECO:0007669"/>
    <property type="project" value="UniProtKB-KW"/>
</dbReference>
<comment type="similarity">
    <text evidence="1 5">Belongs to the metallo-dependent hydrolases superfamily. NagA family.</text>
</comment>
<feature type="binding site" evidence="7">
    <location>
        <position position="247"/>
    </location>
    <ligand>
        <name>substrate</name>
    </ligand>
</feature>
<evidence type="ECO:0000256" key="6">
    <source>
        <dbReference type="PIRSR" id="PIRSR038994-1"/>
    </source>
</evidence>
<dbReference type="EMBL" id="PVTH01000008">
    <property type="protein sequence ID" value="PRY50816.1"/>
    <property type="molecule type" value="Genomic_DNA"/>
</dbReference>
<feature type="binding site" evidence="7">
    <location>
        <position position="223"/>
    </location>
    <ligand>
        <name>substrate</name>
    </ligand>
</feature>
<feature type="binding site" evidence="8">
    <location>
        <position position="191"/>
    </location>
    <ligand>
        <name>Zn(2+)</name>
        <dbReference type="ChEBI" id="CHEBI:29105"/>
    </ligand>
</feature>
<dbReference type="RefSeq" id="WP_106294068.1">
    <property type="nucleotide sequence ID" value="NZ_PVTH01000008.1"/>
</dbReference>
<feature type="binding site" evidence="8">
    <location>
        <position position="126"/>
    </location>
    <ligand>
        <name>Zn(2+)</name>
        <dbReference type="ChEBI" id="CHEBI:29105"/>
    </ligand>
</feature>
<feature type="active site" description="Proton donor/acceptor" evidence="6">
    <location>
        <position position="269"/>
    </location>
</feature>
<evidence type="ECO:0000256" key="8">
    <source>
        <dbReference type="PIRSR" id="PIRSR038994-3"/>
    </source>
</evidence>
<protein>
    <submittedName>
        <fullName evidence="10">N-acetylglucosamine-6-phosphate deacetylase</fullName>
    </submittedName>
</protein>
<evidence type="ECO:0000256" key="3">
    <source>
        <dbReference type="ARBA" id="ARBA00022801"/>
    </source>
</evidence>
<dbReference type="Gene3D" id="2.30.40.10">
    <property type="entry name" value="Urease, subunit C, domain 1"/>
    <property type="match status" value="1"/>
</dbReference>
<evidence type="ECO:0000256" key="2">
    <source>
        <dbReference type="ARBA" id="ARBA00022723"/>
    </source>
</evidence>
<evidence type="ECO:0000313" key="10">
    <source>
        <dbReference type="EMBL" id="PRY50816.1"/>
    </source>
</evidence>
<feature type="domain" description="Amidohydrolase-related" evidence="9">
    <location>
        <begin position="51"/>
        <end position="365"/>
    </location>
</feature>
<dbReference type="CDD" id="cd00854">
    <property type="entry name" value="NagA"/>
    <property type="match status" value="1"/>
</dbReference>
<comment type="caution">
    <text evidence="10">The sequence shown here is derived from an EMBL/GenBank/DDBJ whole genome shotgun (WGS) entry which is preliminary data.</text>
</comment>
<proteinExistence type="inferred from homology"/>
<keyword evidence="4 5" id="KW-0119">Carbohydrate metabolism</keyword>
<dbReference type="PANTHER" id="PTHR11113:SF14">
    <property type="entry name" value="N-ACETYLGLUCOSAMINE-6-PHOSPHATE DEACETYLASE"/>
    <property type="match status" value="1"/>
</dbReference>
<dbReference type="Gene3D" id="3.20.20.140">
    <property type="entry name" value="Metal-dependent hydrolases"/>
    <property type="match status" value="1"/>
</dbReference>
<feature type="binding site" evidence="7">
    <location>
        <begin position="295"/>
        <end position="297"/>
    </location>
    <ligand>
        <name>substrate</name>
    </ligand>
</feature>
<feature type="binding site" evidence="7">
    <location>
        <begin position="215"/>
        <end position="216"/>
    </location>
    <ligand>
        <name>substrate</name>
    </ligand>
</feature>
<dbReference type="GO" id="GO:0006046">
    <property type="term" value="P:N-acetylglucosamine catabolic process"/>
    <property type="evidence" value="ECO:0007669"/>
    <property type="project" value="TreeGrafter"/>
</dbReference>
<evidence type="ECO:0000259" key="9">
    <source>
        <dbReference type="Pfam" id="PF01979"/>
    </source>
</evidence>
<dbReference type="InterPro" id="IPR011059">
    <property type="entry name" value="Metal-dep_hydrolase_composite"/>
</dbReference>
<evidence type="ECO:0000256" key="5">
    <source>
        <dbReference type="PIRNR" id="PIRNR038994"/>
    </source>
</evidence>
<evidence type="ECO:0000313" key="11">
    <source>
        <dbReference type="Proteomes" id="UP000238034"/>
    </source>
</evidence>
<dbReference type="Pfam" id="PF01979">
    <property type="entry name" value="Amidohydro_1"/>
    <property type="match status" value="1"/>
</dbReference>
<evidence type="ECO:0000256" key="7">
    <source>
        <dbReference type="PIRSR" id="PIRSR038994-2"/>
    </source>
</evidence>
<feature type="binding site" evidence="7">
    <location>
        <position position="137"/>
    </location>
    <ligand>
        <name>substrate</name>
    </ligand>
</feature>
<dbReference type="PIRSF" id="PIRSF038994">
    <property type="entry name" value="NagA"/>
    <property type="match status" value="1"/>
</dbReference>
<keyword evidence="3 5" id="KW-0378">Hydrolase</keyword>
<dbReference type="Proteomes" id="UP000238034">
    <property type="component" value="Unassembled WGS sequence"/>
</dbReference>
<reference evidence="10 11" key="1">
    <citation type="submission" date="2018-03" db="EMBL/GenBank/DDBJ databases">
        <title>Genomic Encyclopedia of Type Strains, Phase III (KMG-III): the genomes of soil and plant-associated and newly described type strains.</title>
        <authorList>
            <person name="Whitman W."/>
        </authorList>
    </citation>
    <scope>NUCLEOTIDE SEQUENCE [LARGE SCALE GENOMIC DNA]</scope>
    <source>
        <strain evidence="10 11">CGMCC 1.9313</strain>
    </source>
</reference>
<organism evidence="10 11">
    <name type="scientific">Arcticibacter pallidicorallinus</name>
    <dbReference type="NCBI Taxonomy" id="1259464"/>
    <lineage>
        <taxon>Bacteria</taxon>
        <taxon>Pseudomonadati</taxon>
        <taxon>Bacteroidota</taxon>
        <taxon>Sphingobacteriia</taxon>
        <taxon>Sphingobacteriales</taxon>
        <taxon>Sphingobacteriaceae</taxon>
        <taxon>Arcticibacter</taxon>
    </lineage>
</organism>
<dbReference type="InterPro" id="IPR006680">
    <property type="entry name" value="Amidohydro-rel"/>
</dbReference>
<dbReference type="GO" id="GO:0008448">
    <property type="term" value="F:N-acetylglucosamine-6-phosphate deacetylase activity"/>
    <property type="evidence" value="ECO:0007669"/>
    <property type="project" value="InterPro"/>
</dbReference>
<dbReference type="NCBIfam" id="TIGR00221">
    <property type="entry name" value="nagA"/>
    <property type="match status" value="1"/>
</dbReference>
<dbReference type="PANTHER" id="PTHR11113">
    <property type="entry name" value="N-ACETYLGLUCOSAMINE-6-PHOSPHATE DEACETYLASE"/>
    <property type="match status" value="1"/>
</dbReference>
<dbReference type="InterPro" id="IPR003764">
    <property type="entry name" value="GlcNAc_6-P_deAcase"/>
</dbReference>
<feature type="binding site" evidence="8">
    <location>
        <position position="212"/>
    </location>
    <ligand>
        <name>Zn(2+)</name>
        <dbReference type="ChEBI" id="CHEBI:29105"/>
    </ligand>
</feature>
<gene>
    <name evidence="10" type="ORF">B0I27_10820</name>
</gene>
<keyword evidence="11" id="KW-1185">Reference proteome</keyword>
<name>A0A2T0TYP7_9SPHI</name>
<dbReference type="InterPro" id="IPR032466">
    <property type="entry name" value="Metal_Hydrolase"/>
</dbReference>
<dbReference type="OrthoDB" id="9776488at2"/>
<accession>A0A2T0TYP7</accession>
<evidence type="ECO:0000256" key="4">
    <source>
        <dbReference type="ARBA" id="ARBA00023277"/>
    </source>
</evidence>
<comment type="cofactor">
    <cofactor evidence="8">
        <name>a divalent metal cation</name>
        <dbReference type="ChEBI" id="CHEBI:60240"/>
    </cofactor>
    <text evidence="8">Binds 1 divalent metal cation per subunit.</text>
</comment>
<sequence>MIEVLSNGRIYTGQTLVKDKSILIKDGIIQGLIDTAGIPQQAKVTDCQGAIIAPGLLDLQIYGGGGYLFSAKPTAEALHAIADALVAKGTTGFLITLATNSMEVFMEAIRVVRDNPHPAVLGLHLEGPYINPEKRGAHIREYVKPPEIKEVEALLQEAEGVIKMMTLAPEVCSQEIIRLLSRNQVIVSAGHSSATYEQAAAGFRQGISCTTHLFNAMSPLHHRDTGLPGATFQSDKVRASIIVDGIHVDYQAVSIAKKIMQERLFFITDAIEESLEGPYIHIRQSDRFTLPDGTLSGSGLTLLKAVENAVKHVGISLEEALRMASLYPAQILGRPDLGSISAGAKADLLIFDEDFKVQQVWLNGTRNN</sequence>
<dbReference type="AlphaFoldDB" id="A0A2T0TYP7"/>
<keyword evidence="2 8" id="KW-0479">Metal-binding</keyword>
<dbReference type="SUPFAM" id="SSF51338">
    <property type="entry name" value="Composite domain of metallo-dependent hydrolases"/>
    <property type="match status" value="1"/>
</dbReference>
<evidence type="ECO:0000256" key="1">
    <source>
        <dbReference type="ARBA" id="ARBA00010716"/>
    </source>
</evidence>
<dbReference type="SUPFAM" id="SSF51556">
    <property type="entry name" value="Metallo-dependent hydrolases"/>
    <property type="match status" value="1"/>
</dbReference>